<organism evidence="2 3">
    <name type="scientific">Sinobacterium caligoides</name>
    <dbReference type="NCBI Taxonomy" id="933926"/>
    <lineage>
        <taxon>Bacteria</taxon>
        <taxon>Pseudomonadati</taxon>
        <taxon>Pseudomonadota</taxon>
        <taxon>Gammaproteobacteria</taxon>
        <taxon>Cellvibrionales</taxon>
        <taxon>Spongiibacteraceae</taxon>
        <taxon>Sinobacterium</taxon>
    </lineage>
</organism>
<keyword evidence="1" id="KW-0472">Membrane</keyword>
<proteinExistence type="predicted"/>
<evidence type="ECO:0000256" key="1">
    <source>
        <dbReference type="SAM" id="Phobius"/>
    </source>
</evidence>
<dbReference type="Proteomes" id="UP000275394">
    <property type="component" value="Unassembled WGS sequence"/>
</dbReference>
<accession>A0A3N2E2F0</accession>
<name>A0A3N2E2F0_9GAMM</name>
<dbReference type="EMBL" id="RKHR01000003">
    <property type="protein sequence ID" value="ROS05755.1"/>
    <property type="molecule type" value="Genomic_DNA"/>
</dbReference>
<dbReference type="AlphaFoldDB" id="A0A3N2E2F0"/>
<dbReference type="RefSeq" id="WP_148059337.1">
    <property type="nucleotide sequence ID" value="NZ_RKHR01000003.1"/>
</dbReference>
<dbReference type="OrthoDB" id="6215927at2"/>
<reference evidence="2 3" key="1">
    <citation type="submission" date="2018-11" db="EMBL/GenBank/DDBJ databases">
        <title>Genomic Encyclopedia of Type Strains, Phase IV (KMG-IV): sequencing the most valuable type-strain genomes for metagenomic binning, comparative biology and taxonomic classification.</title>
        <authorList>
            <person name="Goeker M."/>
        </authorList>
    </citation>
    <scope>NUCLEOTIDE SEQUENCE [LARGE SCALE GENOMIC DNA]</scope>
    <source>
        <strain evidence="2 3">DSM 100316</strain>
    </source>
</reference>
<keyword evidence="1" id="KW-1133">Transmembrane helix</keyword>
<feature type="transmembrane region" description="Helical" evidence="1">
    <location>
        <begin position="39"/>
        <end position="57"/>
    </location>
</feature>
<sequence length="59" mass="6716">MKLLLIIIGLFVALFFMVMLVERFTTPMSAEKTAKVTRWLPLLIVVSIVLAIMREGGFF</sequence>
<evidence type="ECO:0000313" key="2">
    <source>
        <dbReference type="EMBL" id="ROS05755.1"/>
    </source>
</evidence>
<keyword evidence="1" id="KW-0812">Transmembrane</keyword>
<evidence type="ECO:0000313" key="3">
    <source>
        <dbReference type="Proteomes" id="UP000275394"/>
    </source>
</evidence>
<comment type="caution">
    <text evidence="2">The sequence shown here is derived from an EMBL/GenBank/DDBJ whole genome shotgun (WGS) entry which is preliminary data.</text>
</comment>
<keyword evidence="3" id="KW-1185">Reference proteome</keyword>
<gene>
    <name evidence="2" type="ORF">EDC56_1307</name>
</gene>
<protein>
    <submittedName>
        <fullName evidence="2">Uncharacterized protein</fullName>
    </submittedName>
</protein>